<comment type="caution">
    <text evidence="2">The sequence shown here is derived from an EMBL/GenBank/DDBJ whole genome shotgun (WGS) entry which is preliminary data.</text>
</comment>
<dbReference type="EMBL" id="JASPKZ010008867">
    <property type="protein sequence ID" value="KAJ9578614.1"/>
    <property type="molecule type" value="Genomic_DNA"/>
</dbReference>
<feature type="non-terminal residue" evidence="2">
    <location>
        <position position="55"/>
    </location>
</feature>
<dbReference type="AlphaFoldDB" id="A0AAD7ZDC9"/>
<feature type="transmembrane region" description="Helical" evidence="1">
    <location>
        <begin position="6"/>
        <end position="30"/>
    </location>
</feature>
<protein>
    <submittedName>
        <fullName evidence="2">Uncharacterized protein</fullName>
    </submittedName>
</protein>
<reference evidence="2" key="2">
    <citation type="submission" date="2023-05" db="EMBL/GenBank/DDBJ databases">
        <authorList>
            <person name="Fouks B."/>
        </authorList>
    </citation>
    <scope>NUCLEOTIDE SEQUENCE</scope>
    <source>
        <strain evidence="2">Stay&amp;Tobe</strain>
        <tissue evidence="2">Testes</tissue>
    </source>
</reference>
<reference evidence="2" key="1">
    <citation type="journal article" date="2023" name="IScience">
        <title>Live-bearing cockroach genome reveals convergent evolutionary mechanisms linked to viviparity in insects and beyond.</title>
        <authorList>
            <person name="Fouks B."/>
            <person name="Harrison M.C."/>
            <person name="Mikhailova A.A."/>
            <person name="Marchal E."/>
            <person name="English S."/>
            <person name="Carruthers M."/>
            <person name="Jennings E.C."/>
            <person name="Chiamaka E.L."/>
            <person name="Frigard R.A."/>
            <person name="Pippel M."/>
            <person name="Attardo G.M."/>
            <person name="Benoit J.B."/>
            <person name="Bornberg-Bauer E."/>
            <person name="Tobe S.S."/>
        </authorList>
    </citation>
    <scope>NUCLEOTIDE SEQUENCE</scope>
    <source>
        <strain evidence="2">Stay&amp;Tobe</strain>
    </source>
</reference>
<keyword evidence="1" id="KW-0472">Membrane</keyword>
<sequence length="55" mass="6251">SRSYEYVSLLAISALTTSFFPSLICSIMLLRLFRRALTLLSLAVVLSNRTNPFHF</sequence>
<dbReference type="Proteomes" id="UP001233999">
    <property type="component" value="Unassembled WGS sequence"/>
</dbReference>
<gene>
    <name evidence="2" type="ORF">L9F63_005171</name>
</gene>
<name>A0AAD7ZDC9_DIPPU</name>
<keyword evidence="1" id="KW-1133">Transmembrane helix</keyword>
<evidence type="ECO:0000313" key="3">
    <source>
        <dbReference type="Proteomes" id="UP001233999"/>
    </source>
</evidence>
<evidence type="ECO:0000313" key="2">
    <source>
        <dbReference type="EMBL" id="KAJ9578614.1"/>
    </source>
</evidence>
<evidence type="ECO:0000256" key="1">
    <source>
        <dbReference type="SAM" id="Phobius"/>
    </source>
</evidence>
<keyword evidence="1" id="KW-0812">Transmembrane</keyword>
<accession>A0AAD7ZDC9</accession>
<organism evidence="2 3">
    <name type="scientific">Diploptera punctata</name>
    <name type="common">Pacific beetle cockroach</name>
    <dbReference type="NCBI Taxonomy" id="6984"/>
    <lineage>
        <taxon>Eukaryota</taxon>
        <taxon>Metazoa</taxon>
        <taxon>Ecdysozoa</taxon>
        <taxon>Arthropoda</taxon>
        <taxon>Hexapoda</taxon>
        <taxon>Insecta</taxon>
        <taxon>Pterygota</taxon>
        <taxon>Neoptera</taxon>
        <taxon>Polyneoptera</taxon>
        <taxon>Dictyoptera</taxon>
        <taxon>Blattodea</taxon>
        <taxon>Blaberoidea</taxon>
        <taxon>Blaberidae</taxon>
        <taxon>Diplopterinae</taxon>
        <taxon>Diploptera</taxon>
    </lineage>
</organism>
<keyword evidence="3" id="KW-1185">Reference proteome</keyword>
<feature type="non-terminal residue" evidence="2">
    <location>
        <position position="1"/>
    </location>
</feature>
<proteinExistence type="predicted"/>